<dbReference type="InterPro" id="IPR041373">
    <property type="entry name" value="RT_RNaseH"/>
</dbReference>
<evidence type="ECO:0000313" key="9">
    <source>
        <dbReference type="Proteomes" id="UP000663671"/>
    </source>
</evidence>
<dbReference type="OrthoDB" id="4177918at2759"/>
<dbReference type="EMBL" id="CP069109">
    <property type="protein sequence ID" value="QSS58803.1"/>
    <property type="molecule type" value="Genomic_DNA"/>
</dbReference>
<evidence type="ECO:0000256" key="2">
    <source>
        <dbReference type="ARBA" id="ARBA00022695"/>
    </source>
</evidence>
<dbReference type="GO" id="GO:0004519">
    <property type="term" value="F:endonuclease activity"/>
    <property type="evidence" value="ECO:0007669"/>
    <property type="project" value="UniProtKB-KW"/>
</dbReference>
<keyword evidence="3" id="KW-0540">Nuclease</keyword>
<dbReference type="InterPro" id="IPR043128">
    <property type="entry name" value="Rev_trsase/Diguanyl_cyclase"/>
</dbReference>
<dbReference type="InterPro" id="IPR043502">
    <property type="entry name" value="DNA/RNA_pol_sf"/>
</dbReference>
<keyword evidence="5" id="KW-0378">Hydrolase</keyword>
<evidence type="ECO:0000256" key="6">
    <source>
        <dbReference type="ARBA" id="ARBA00022918"/>
    </source>
</evidence>
<organism evidence="8 9">
    <name type="scientific">Ajellomyces capsulatus</name>
    <name type="common">Darling's disease fungus</name>
    <name type="synonym">Histoplasma capsulatum</name>
    <dbReference type="NCBI Taxonomy" id="5037"/>
    <lineage>
        <taxon>Eukaryota</taxon>
        <taxon>Fungi</taxon>
        <taxon>Dikarya</taxon>
        <taxon>Ascomycota</taxon>
        <taxon>Pezizomycotina</taxon>
        <taxon>Eurotiomycetes</taxon>
        <taxon>Eurotiomycetidae</taxon>
        <taxon>Onygenales</taxon>
        <taxon>Ajellomycetaceae</taxon>
        <taxon>Histoplasma</taxon>
    </lineage>
</organism>
<name>A0A8A1M218_AJECA</name>
<dbReference type="VEuPathDB" id="FungiDB:I7I51_08232"/>
<evidence type="ECO:0000256" key="5">
    <source>
        <dbReference type="ARBA" id="ARBA00022801"/>
    </source>
</evidence>
<evidence type="ECO:0000256" key="3">
    <source>
        <dbReference type="ARBA" id="ARBA00022722"/>
    </source>
</evidence>
<gene>
    <name evidence="8" type="ORF">I7I51_08232</name>
</gene>
<dbReference type="GO" id="GO:0003964">
    <property type="term" value="F:RNA-directed DNA polymerase activity"/>
    <property type="evidence" value="ECO:0007669"/>
    <property type="project" value="UniProtKB-KW"/>
</dbReference>
<evidence type="ECO:0000259" key="7">
    <source>
        <dbReference type="Pfam" id="PF17917"/>
    </source>
</evidence>
<feature type="domain" description="Reverse transcriptase RNase H-like" evidence="7">
    <location>
        <begin position="130"/>
        <end position="236"/>
    </location>
</feature>
<dbReference type="AlphaFoldDB" id="A0A8A1M218"/>
<protein>
    <recommendedName>
        <fullName evidence="7">Reverse transcriptase RNase H-like domain-containing protein</fullName>
    </recommendedName>
</protein>
<dbReference type="FunFam" id="3.30.70.270:FF:000020">
    <property type="entry name" value="Transposon Tf2-6 polyprotein-like Protein"/>
    <property type="match status" value="1"/>
</dbReference>
<dbReference type="InterPro" id="IPR050951">
    <property type="entry name" value="Retrovirus_Pol_polyprotein"/>
</dbReference>
<evidence type="ECO:0000256" key="1">
    <source>
        <dbReference type="ARBA" id="ARBA00022679"/>
    </source>
</evidence>
<accession>A0A8A1M218</accession>
<proteinExistence type="predicted"/>
<dbReference type="PANTHER" id="PTHR37984">
    <property type="entry name" value="PROTEIN CBG26694"/>
    <property type="match status" value="1"/>
</dbReference>
<feature type="non-terminal residue" evidence="8">
    <location>
        <position position="299"/>
    </location>
</feature>
<dbReference type="GO" id="GO:0016787">
    <property type="term" value="F:hydrolase activity"/>
    <property type="evidence" value="ECO:0007669"/>
    <property type="project" value="UniProtKB-KW"/>
</dbReference>
<keyword evidence="2" id="KW-0548">Nucleotidyltransferase</keyword>
<dbReference type="Pfam" id="PF17917">
    <property type="entry name" value="RT_RNaseH"/>
    <property type="match status" value="1"/>
</dbReference>
<reference evidence="8" key="1">
    <citation type="submission" date="2021-01" db="EMBL/GenBank/DDBJ databases">
        <title>Chromosome-level genome assembly of a human fungal pathogen reveals clustering of transcriptionally co-regulated genes.</title>
        <authorList>
            <person name="Voorhies M."/>
            <person name="Cohen S."/>
            <person name="Shea T.P."/>
            <person name="Petrus S."/>
            <person name="Munoz J.F."/>
            <person name="Poplawski S."/>
            <person name="Goldman W.E."/>
            <person name="Michael T."/>
            <person name="Cuomo C.A."/>
            <person name="Sil A."/>
            <person name="Beyhan S."/>
        </authorList>
    </citation>
    <scope>NUCLEOTIDE SEQUENCE</scope>
    <source>
        <strain evidence="8">WU24</strain>
    </source>
</reference>
<dbReference type="SUPFAM" id="SSF56672">
    <property type="entry name" value="DNA/RNA polymerases"/>
    <property type="match status" value="1"/>
</dbReference>
<evidence type="ECO:0000256" key="4">
    <source>
        <dbReference type="ARBA" id="ARBA00022759"/>
    </source>
</evidence>
<keyword evidence="6" id="KW-0695">RNA-directed DNA polymerase</keyword>
<feature type="non-terminal residue" evidence="8">
    <location>
        <position position="1"/>
    </location>
</feature>
<sequence>VKNVLERLRRWRLYVKLSKCTFHATEIGFLGFVITTQGITVEKRRVDTILDWPEPRTINELQTFLGFANFYRRFIYKFSIITAPLTELLKGYETKKGKNNAPVQLNENCKRAILQLKECFTKAPLLVHFDPQRKLRIETDGSGVAIAAVISQLMDDGHWHPIAFWSRKLTEAERRYQTYDLEMLPIVEAFRQWRHYLHGSRHPIVVLSDHANLRRFMTTKQLNGRQIRWMQMLSAFDFEIEHHPGENNPADAPSRHSDYIKHAAPLTGLPTLQEKLHENEVAGVTGLDLGTLVPRILAV</sequence>
<dbReference type="Gene3D" id="3.30.70.270">
    <property type="match status" value="2"/>
</dbReference>
<keyword evidence="4" id="KW-0255">Endonuclease</keyword>
<dbReference type="CDD" id="cd09274">
    <property type="entry name" value="RNase_HI_RT_Ty3"/>
    <property type="match status" value="1"/>
</dbReference>
<dbReference type="FunFam" id="3.10.20.370:FF:000001">
    <property type="entry name" value="Retrovirus-related Pol polyprotein from transposon 17.6-like protein"/>
    <property type="match status" value="1"/>
</dbReference>
<dbReference type="Proteomes" id="UP000663671">
    <property type="component" value="Chromosome 2"/>
</dbReference>
<dbReference type="PANTHER" id="PTHR37984:SF5">
    <property type="entry name" value="PROTEIN NYNRIN-LIKE"/>
    <property type="match status" value="1"/>
</dbReference>
<evidence type="ECO:0000313" key="8">
    <source>
        <dbReference type="EMBL" id="QSS58803.1"/>
    </source>
</evidence>
<keyword evidence="1" id="KW-0808">Transferase</keyword>